<dbReference type="Pfam" id="PF08448">
    <property type="entry name" value="PAS_4"/>
    <property type="match status" value="1"/>
</dbReference>
<dbReference type="Gene3D" id="3.30.450.20">
    <property type="entry name" value="PAS domain"/>
    <property type="match status" value="1"/>
</dbReference>
<dbReference type="SUPFAM" id="SSF55785">
    <property type="entry name" value="PYP-like sensor domain (PAS domain)"/>
    <property type="match status" value="1"/>
</dbReference>
<organism evidence="7 8">
    <name type="scientific">Sphingomonas ginkgonis</name>
    <dbReference type="NCBI Taxonomy" id="2315330"/>
    <lineage>
        <taxon>Bacteria</taxon>
        <taxon>Pseudomonadati</taxon>
        <taxon>Pseudomonadota</taxon>
        <taxon>Alphaproteobacteria</taxon>
        <taxon>Sphingomonadales</taxon>
        <taxon>Sphingomonadaceae</taxon>
        <taxon>Sphingomonas</taxon>
    </lineage>
</organism>
<evidence type="ECO:0000256" key="3">
    <source>
        <dbReference type="PROSITE-ProRule" id="PRU00169"/>
    </source>
</evidence>
<evidence type="ECO:0000256" key="2">
    <source>
        <dbReference type="ARBA" id="ARBA00023012"/>
    </source>
</evidence>
<keyword evidence="1 3" id="KW-0597">Phosphoprotein</keyword>
<dbReference type="GO" id="GO:0000160">
    <property type="term" value="P:phosphorelay signal transduction system"/>
    <property type="evidence" value="ECO:0007669"/>
    <property type="project" value="UniProtKB-KW"/>
</dbReference>
<name>A0A429V752_9SPHN</name>
<dbReference type="EMBL" id="RWJF01000001">
    <property type="protein sequence ID" value="RST29722.1"/>
    <property type="molecule type" value="Genomic_DNA"/>
</dbReference>
<reference evidence="7 8" key="1">
    <citation type="submission" date="2018-12" db="EMBL/GenBank/DDBJ databases">
        <title>Sphingomonas sp. HMF7854 Genome sequencing and assembly.</title>
        <authorList>
            <person name="Cha I."/>
            <person name="Kang H."/>
            <person name="Kim H."/>
            <person name="Kang J."/>
            <person name="Joh K."/>
        </authorList>
    </citation>
    <scope>NUCLEOTIDE SEQUENCE [LARGE SCALE GENOMIC DNA]</scope>
    <source>
        <strain evidence="7 8">HMF7854</strain>
    </source>
</reference>
<evidence type="ECO:0000313" key="8">
    <source>
        <dbReference type="Proteomes" id="UP000274661"/>
    </source>
</evidence>
<keyword evidence="8" id="KW-1185">Reference proteome</keyword>
<feature type="domain" description="Response regulatory" evidence="5">
    <location>
        <begin position="328"/>
        <end position="445"/>
    </location>
</feature>
<dbReference type="Proteomes" id="UP000274661">
    <property type="component" value="Unassembled WGS sequence"/>
</dbReference>
<dbReference type="PROSITE" id="PS50110">
    <property type="entry name" value="RESPONSE_REGULATORY"/>
    <property type="match status" value="1"/>
</dbReference>
<feature type="modified residue" description="4-aspartylphosphate" evidence="3">
    <location>
        <position position="377"/>
    </location>
</feature>
<dbReference type="SUPFAM" id="SSF52172">
    <property type="entry name" value="CheY-like"/>
    <property type="match status" value="1"/>
</dbReference>
<sequence length="466" mass="50510">MKSKDRGMDQEGGPACPRGMSEPERERDALPMLRLVAENSSDLVVVLGEDGVTRFVSPAARALLGLLPEEVAGHLLTEFVHPDDRVRLRRACHRAWATLRAPPVRFRVRDARFGERWLEGQARLVSGIPGSSSGGAGLVLNIHDIDARLRAERVANEASAKLREVSRLLNLAEVLADVGHFRIETGSAQVDCSHEACRLVGQSRTVISAREALRLIDSGDRLLLLRQVRSARRSSLISRFRVRLAGNLPSRVNVEIRLYREESATHCRPGLVGVLGRTDTILGPFCPLEPERPAPPSARRLPPQSHGAAFAPFDDRPRLRPASCPPLALLLADDNPLGLALMRDQLRALGHHVRIAEDGRSALGLALAERFDCIFMDVQMPELDGVAATRAIRTSAGPNAAAPILALLPDRSRERARFLAQAGFTDVLAKPLDPVMLEQRLASLSIGVDTAAAVAATGHGPVLVPA</sequence>
<dbReference type="PANTHER" id="PTHR45339:SF1">
    <property type="entry name" value="HYBRID SIGNAL TRANSDUCTION HISTIDINE KINASE J"/>
    <property type="match status" value="1"/>
</dbReference>
<evidence type="ECO:0000256" key="1">
    <source>
        <dbReference type="ARBA" id="ARBA00022553"/>
    </source>
</evidence>
<comment type="caution">
    <text evidence="7">The sequence shown here is derived from an EMBL/GenBank/DDBJ whole genome shotgun (WGS) entry which is preliminary data.</text>
</comment>
<dbReference type="AlphaFoldDB" id="A0A429V752"/>
<dbReference type="InterPro" id="IPR013656">
    <property type="entry name" value="PAS_4"/>
</dbReference>
<dbReference type="PANTHER" id="PTHR45339">
    <property type="entry name" value="HYBRID SIGNAL TRANSDUCTION HISTIDINE KINASE J"/>
    <property type="match status" value="1"/>
</dbReference>
<evidence type="ECO:0000256" key="4">
    <source>
        <dbReference type="SAM" id="MobiDB-lite"/>
    </source>
</evidence>
<proteinExistence type="predicted"/>
<dbReference type="Pfam" id="PF00072">
    <property type="entry name" value="Response_reg"/>
    <property type="match status" value="1"/>
</dbReference>
<dbReference type="NCBIfam" id="TIGR00229">
    <property type="entry name" value="sensory_box"/>
    <property type="match status" value="1"/>
</dbReference>
<evidence type="ECO:0000259" key="6">
    <source>
        <dbReference type="PROSITE" id="PS50112"/>
    </source>
</evidence>
<feature type="domain" description="PAS" evidence="6">
    <location>
        <begin position="29"/>
        <end position="95"/>
    </location>
</feature>
<dbReference type="InterPro" id="IPR000014">
    <property type="entry name" value="PAS"/>
</dbReference>
<dbReference type="PROSITE" id="PS50112">
    <property type="entry name" value="PAS"/>
    <property type="match status" value="1"/>
</dbReference>
<evidence type="ECO:0000313" key="7">
    <source>
        <dbReference type="EMBL" id="RST29722.1"/>
    </source>
</evidence>
<dbReference type="CDD" id="cd00130">
    <property type="entry name" value="PAS"/>
    <property type="match status" value="2"/>
</dbReference>
<feature type="region of interest" description="Disordered" evidence="4">
    <location>
        <begin position="1"/>
        <end position="24"/>
    </location>
</feature>
<keyword evidence="2" id="KW-0902">Two-component regulatory system</keyword>
<dbReference type="Gene3D" id="3.40.50.2300">
    <property type="match status" value="1"/>
</dbReference>
<dbReference type="SMART" id="SM00448">
    <property type="entry name" value="REC"/>
    <property type="match status" value="1"/>
</dbReference>
<gene>
    <name evidence="7" type="ORF">HMF7854_01920</name>
</gene>
<accession>A0A429V752</accession>
<dbReference type="InterPro" id="IPR011006">
    <property type="entry name" value="CheY-like_superfamily"/>
</dbReference>
<evidence type="ECO:0000259" key="5">
    <source>
        <dbReference type="PROSITE" id="PS50110"/>
    </source>
</evidence>
<dbReference type="CDD" id="cd17546">
    <property type="entry name" value="REC_hyHK_CKI1_RcsC-like"/>
    <property type="match status" value="1"/>
</dbReference>
<dbReference type="RefSeq" id="WP_126717561.1">
    <property type="nucleotide sequence ID" value="NZ_RWJF01000001.1"/>
</dbReference>
<protein>
    <submittedName>
        <fullName evidence="7">Response regulator</fullName>
    </submittedName>
</protein>
<dbReference type="InterPro" id="IPR001789">
    <property type="entry name" value="Sig_transdc_resp-reg_receiver"/>
</dbReference>
<dbReference type="InterPro" id="IPR035965">
    <property type="entry name" value="PAS-like_dom_sf"/>
</dbReference>
<dbReference type="OrthoDB" id="9801651at2"/>
<dbReference type="SMART" id="SM00091">
    <property type="entry name" value="PAS"/>
    <property type="match status" value="2"/>
</dbReference>